<dbReference type="Proteomes" id="UP000803884">
    <property type="component" value="Unassembled WGS sequence"/>
</dbReference>
<sequence>MASQPQNVWQARSKQQSGSRTLQNRSGNSSPAQHTNPTQKPSQAPANFWAQRASQSREASNGRTESAGATTSIPSQTPPNTSFNAAEVKAFLARDAQKMPAAYKPQEDTKSGGGGAWGTSKR</sequence>
<feature type="region of interest" description="Disordered" evidence="1">
    <location>
        <begin position="1"/>
        <end position="122"/>
    </location>
</feature>
<dbReference type="EMBL" id="JAAQHG020000010">
    <property type="protein sequence ID" value="KAL1587563.1"/>
    <property type="molecule type" value="Genomic_DNA"/>
</dbReference>
<name>A0AB34KS40_9PEZI</name>
<dbReference type="GeneID" id="96005218"/>
<feature type="compositionally biased region" description="Polar residues" evidence="1">
    <location>
        <begin position="1"/>
        <end position="45"/>
    </location>
</feature>
<accession>A0AB34KS40</accession>
<feature type="compositionally biased region" description="Gly residues" evidence="1">
    <location>
        <begin position="111"/>
        <end position="122"/>
    </location>
</feature>
<organism evidence="2 3">
    <name type="scientific">Cladosporium halotolerans</name>
    <dbReference type="NCBI Taxonomy" id="1052096"/>
    <lineage>
        <taxon>Eukaryota</taxon>
        <taxon>Fungi</taxon>
        <taxon>Dikarya</taxon>
        <taxon>Ascomycota</taxon>
        <taxon>Pezizomycotina</taxon>
        <taxon>Dothideomycetes</taxon>
        <taxon>Dothideomycetidae</taxon>
        <taxon>Cladosporiales</taxon>
        <taxon>Cladosporiaceae</taxon>
        <taxon>Cladosporium</taxon>
    </lineage>
</organism>
<feature type="compositionally biased region" description="Polar residues" evidence="1">
    <location>
        <begin position="52"/>
        <end position="84"/>
    </location>
</feature>
<comment type="caution">
    <text evidence="2">The sequence shown here is derived from an EMBL/GenBank/DDBJ whole genome shotgun (WGS) entry which is preliminary data.</text>
</comment>
<protein>
    <submittedName>
        <fullName evidence="2">Uncharacterized protein</fullName>
    </submittedName>
</protein>
<proteinExistence type="predicted"/>
<reference evidence="2 3" key="1">
    <citation type="journal article" date="2020" name="Microbiol. Resour. Announc.">
        <title>Draft Genome Sequence of a Cladosporium Species Isolated from the Mesophotic Ascidian Didemnum maculosum.</title>
        <authorList>
            <person name="Gioti A."/>
            <person name="Siaperas R."/>
            <person name="Nikolaivits E."/>
            <person name="Le Goff G."/>
            <person name="Ouazzani J."/>
            <person name="Kotoulas G."/>
            <person name="Topakas E."/>
        </authorList>
    </citation>
    <scope>NUCLEOTIDE SEQUENCE [LARGE SCALE GENOMIC DNA]</scope>
    <source>
        <strain evidence="2 3">TM138-S3</strain>
    </source>
</reference>
<keyword evidence="3" id="KW-1185">Reference proteome</keyword>
<evidence type="ECO:0000256" key="1">
    <source>
        <dbReference type="SAM" id="MobiDB-lite"/>
    </source>
</evidence>
<dbReference type="RefSeq" id="XP_069230668.1">
    <property type="nucleotide sequence ID" value="XM_069372380.1"/>
</dbReference>
<evidence type="ECO:0000313" key="2">
    <source>
        <dbReference type="EMBL" id="KAL1587563.1"/>
    </source>
</evidence>
<gene>
    <name evidence="2" type="ORF">WHR41_03774</name>
</gene>
<dbReference type="AlphaFoldDB" id="A0AB34KS40"/>
<evidence type="ECO:0000313" key="3">
    <source>
        <dbReference type="Proteomes" id="UP000803884"/>
    </source>
</evidence>